<gene>
    <name evidence="8" type="ORF">LCGC14_1335430</name>
</gene>
<sequence>MGDDIIKSAIGNIVKIDIEDEMRSSYIDYAMSVIVGRALPDVRDGLKPVHRRTLYGMYDMGMTPAKPYKKCARIVGEVLGKYHPHGDTAVYDSLARMAQDFSQRYELVDGHGNFGSVDGDRPAAMRYTEARLSKLSMQLLSDIDKNTVDFVPNFDDTLEEPSVLPARYPNLLVNGSSGIAVGMATNIPPHNLGEVIDATVAHIDNPEATPGELMKHVKGPDFPTAGIIMGKKGIKDAYETGRGSIKMRGVADVEEVKGRNRIVVTELPYQVNKARMAEKIAELVRDKKITEISDLRDESDRSGMRLVIELKRDAMPEVALNKLYKHTQLEDSFGVIMLALVDGVPRVLNLAQVIS</sequence>
<comment type="catalytic activity">
    <reaction evidence="1">
        <text>ATP-dependent breakage, passage and rejoining of double-stranded DNA.</text>
        <dbReference type="EC" id="5.6.2.2"/>
    </reaction>
</comment>
<evidence type="ECO:0000256" key="3">
    <source>
        <dbReference type="ARBA" id="ARBA00012895"/>
    </source>
</evidence>
<dbReference type="CDD" id="cd00187">
    <property type="entry name" value="TOP4c"/>
    <property type="match status" value="1"/>
</dbReference>
<evidence type="ECO:0000256" key="6">
    <source>
        <dbReference type="ARBA" id="ARBA00023235"/>
    </source>
</evidence>
<keyword evidence="6" id="KW-0413">Isomerase</keyword>
<dbReference type="GO" id="GO:0003918">
    <property type="term" value="F:DNA topoisomerase type II (double strand cut, ATP-hydrolyzing) activity"/>
    <property type="evidence" value="ECO:0007669"/>
    <property type="project" value="UniProtKB-EC"/>
</dbReference>
<dbReference type="GO" id="GO:0009330">
    <property type="term" value="C:DNA topoisomerase type II (double strand cut, ATP-hydrolyzing) complex"/>
    <property type="evidence" value="ECO:0007669"/>
    <property type="project" value="TreeGrafter"/>
</dbReference>
<dbReference type="GO" id="GO:0003677">
    <property type="term" value="F:DNA binding"/>
    <property type="evidence" value="ECO:0007669"/>
    <property type="project" value="UniProtKB-KW"/>
</dbReference>
<dbReference type="EC" id="5.6.2.2" evidence="3"/>
<reference evidence="8" key="1">
    <citation type="journal article" date="2015" name="Nature">
        <title>Complex archaea that bridge the gap between prokaryotes and eukaryotes.</title>
        <authorList>
            <person name="Spang A."/>
            <person name="Saw J.H."/>
            <person name="Jorgensen S.L."/>
            <person name="Zaremba-Niedzwiedzka K."/>
            <person name="Martijn J."/>
            <person name="Lind A.E."/>
            <person name="van Eijk R."/>
            <person name="Schleper C."/>
            <person name="Guy L."/>
            <person name="Ettema T.J."/>
        </authorList>
    </citation>
    <scope>NUCLEOTIDE SEQUENCE</scope>
</reference>
<dbReference type="EMBL" id="LAZR01008113">
    <property type="protein sequence ID" value="KKM80885.1"/>
    <property type="molecule type" value="Genomic_DNA"/>
</dbReference>
<dbReference type="InterPro" id="IPR013758">
    <property type="entry name" value="Topo_IIA_A/C_ab"/>
</dbReference>
<dbReference type="SUPFAM" id="SSF56719">
    <property type="entry name" value="Type II DNA topoisomerase"/>
    <property type="match status" value="1"/>
</dbReference>
<dbReference type="GO" id="GO:0005737">
    <property type="term" value="C:cytoplasm"/>
    <property type="evidence" value="ECO:0007669"/>
    <property type="project" value="TreeGrafter"/>
</dbReference>
<dbReference type="InterPro" id="IPR013760">
    <property type="entry name" value="Topo_IIA-like_dom_sf"/>
</dbReference>
<evidence type="ECO:0000313" key="8">
    <source>
        <dbReference type="EMBL" id="KKM80885.1"/>
    </source>
</evidence>
<dbReference type="InterPro" id="IPR050220">
    <property type="entry name" value="Type_II_DNA_Topoisomerases"/>
</dbReference>
<evidence type="ECO:0000256" key="2">
    <source>
        <dbReference type="ARBA" id="ARBA00008263"/>
    </source>
</evidence>
<keyword evidence="4" id="KW-0799">Topoisomerase</keyword>
<dbReference type="FunFam" id="3.30.1360.40:FF:000002">
    <property type="entry name" value="DNA gyrase subunit A"/>
    <property type="match status" value="1"/>
</dbReference>
<dbReference type="GO" id="GO:0006265">
    <property type="term" value="P:DNA topological change"/>
    <property type="evidence" value="ECO:0007669"/>
    <property type="project" value="InterPro"/>
</dbReference>
<evidence type="ECO:0000256" key="4">
    <source>
        <dbReference type="ARBA" id="ARBA00023029"/>
    </source>
</evidence>
<evidence type="ECO:0000259" key="7">
    <source>
        <dbReference type="PROSITE" id="PS52040"/>
    </source>
</evidence>
<feature type="domain" description="Topo IIA-type catalytic" evidence="7">
    <location>
        <begin position="39"/>
        <end position="355"/>
    </location>
</feature>
<dbReference type="FunFam" id="3.90.199.10:FF:000001">
    <property type="entry name" value="DNA gyrase subunit A"/>
    <property type="match status" value="1"/>
</dbReference>
<comment type="similarity">
    <text evidence="2">Belongs to the type II topoisomerase GyrA/ParC subunit family.</text>
</comment>
<dbReference type="Pfam" id="PF00521">
    <property type="entry name" value="DNA_topoisoIV"/>
    <property type="match status" value="1"/>
</dbReference>
<organism evidence="8">
    <name type="scientific">marine sediment metagenome</name>
    <dbReference type="NCBI Taxonomy" id="412755"/>
    <lineage>
        <taxon>unclassified sequences</taxon>
        <taxon>metagenomes</taxon>
        <taxon>ecological metagenomes</taxon>
    </lineage>
</organism>
<dbReference type="Gene3D" id="3.30.1360.40">
    <property type="match status" value="1"/>
</dbReference>
<dbReference type="PANTHER" id="PTHR43493">
    <property type="entry name" value="DNA GYRASE/TOPOISOMERASE SUBUNIT A"/>
    <property type="match status" value="1"/>
</dbReference>
<dbReference type="PROSITE" id="PS52040">
    <property type="entry name" value="TOPO_IIA"/>
    <property type="match status" value="1"/>
</dbReference>
<comment type="caution">
    <text evidence="8">The sequence shown here is derived from an EMBL/GenBank/DDBJ whole genome shotgun (WGS) entry which is preliminary data.</text>
</comment>
<accession>A0A0F9MWA1</accession>
<dbReference type="PANTHER" id="PTHR43493:SF5">
    <property type="entry name" value="DNA GYRASE SUBUNIT A, CHLOROPLASTIC_MITOCHONDRIAL"/>
    <property type="match status" value="1"/>
</dbReference>
<evidence type="ECO:0000256" key="5">
    <source>
        <dbReference type="ARBA" id="ARBA00023125"/>
    </source>
</evidence>
<dbReference type="SMART" id="SM00434">
    <property type="entry name" value="TOP4c"/>
    <property type="match status" value="1"/>
</dbReference>
<name>A0A0F9MWA1_9ZZZZ</name>
<dbReference type="GO" id="GO:0005524">
    <property type="term" value="F:ATP binding"/>
    <property type="evidence" value="ECO:0007669"/>
    <property type="project" value="InterPro"/>
</dbReference>
<proteinExistence type="inferred from homology"/>
<dbReference type="AlphaFoldDB" id="A0A0F9MWA1"/>
<keyword evidence="5" id="KW-0238">DNA-binding</keyword>
<feature type="non-terminal residue" evidence="8">
    <location>
        <position position="355"/>
    </location>
</feature>
<protein>
    <recommendedName>
        <fullName evidence="3">DNA topoisomerase (ATP-hydrolyzing)</fullName>
        <ecNumber evidence="3">5.6.2.2</ecNumber>
    </recommendedName>
</protein>
<dbReference type="Gene3D" id="3.90.199.10">
    <property type="entry name" value="Topoisomerase II, domain 5"/>
    <property type="match status" value="1"/>
</dbReference>
<evidence type="ECO:0000256" key="1">
    <source>
        <dbReference type="ARBA" id="ARBA00000185"/>
    </source>
</evidence>
<dbReference type="InterPro" id="IPR002205">
    <property type="entry name" value="Topo_IIA_dom_A"/>
</dbReference>